<feature type="compositionally biased region" description="Basic and acidic residues" evidence="1">
    <location>
        <begin position="9"/>
        <end position="24"/>
    </location>
</feature>
<name>A0A656AH26_VIBCL</name>
<feature type="region of interest" description="Disordered" evidence="1">
    <location>
        <begin position="1"/>
        <end position="24"/>
    </location>
</feature>
<reference evidence="2 3" key="1">
    <citation type="submission" date="2015-07" db="EMBL/GenBank/DDBJ databases">
        <authorList>
            <consortium name="Pathogen Informatics"/>
        </authorList>
    </citation>
    <scope>NUCLEOTIDE SEQUENCE [LARGE SCALE GENOMIC DNA]</scope>
    <source>
        <strain evidence="2 3">A51</strain>
    </source>
</reference>
<evidence type="ECO:0000313" key="2">
    <source>
        <dbReference type="EMBL" id="CSB05687.1"/>
    </source>
</evidence>
<proteinExistence type="predicted"/>
<evidence type="ECO:0000313" key="3">
    <source>
        <dbReference type="Proteomes" id="UP000044806"/>
    </source>
</evidence>
<evidence type="ECO:0000256" key="1">
    <source>
        <dbReference type="SAM" id="MobiDB-lite"/>
    </source>
</evidence>
<protein>
    <submittedName>
        <fullName evidence="2">Uncharacterized protein</fullName>
    </submittedName>
</protein>
<accession>A0A656AH26</accession>
<gene>
    <name evidence="2" type="ORF">ERS013165_03216</name>
</gene>
<sequence length="82" mass="9645">MRHGVLEVGVRHPRDTEDGNRSNHARFEHHTVRYRAWVCFGGEQNDTAETEHDHLNHHVHAYWLSAFLNGADLRPHCNHHDH</sequence>
<dbReference type="EMBL" id="CWOW01000021">
    <property type="protein sequence ID" value="CSB05687.1"/>
    <property type="molecule type" value="Genomic_DNA"/>
</dbReference>
<dbReference type="AlphaFoldDB" id="A0A656AH26"/>
<dbReference type="Proteomes" id="UP000044806">
    <property type="component" value="Unassembled WGS sequence"/>
</dbReference>
<organism evidence="2 3">
    <name type="scientific">Vibrio cholerae</name>
    <dbReference type="NCBI Taxonomy" id="666"/>
    <lineage>
        <taxon>Bacteria</taxon>
        <taxon>Pseudomonadati</taxon>
        <taxon>Pseudomonadota</taxon>
        <taxon>Gammaproteobacteria</taxon>
        <taxon>Vibrionales</taxon>
        <taxon>Vibrionaceae</taxon>
        <taxon>Vibrio</taxon>
    </lineage>
</organism>